<evidence type="ECO:0000313" key="2">
    <source>
        <dbReference type="EMBL" id="OZI29313.1"/>
    </source>
</evidence>
<feature type="transmembrane region" description="Helical" evidence="1">
    <location>
        <begin position="60"/>
        <end position="81"/>
    </location>
</feature>
<keyword evidence="1" id="KW-0472">Membrane</keyword>
<name>A0A261RYF7_9BORD</name>
<dbReference type="Proteomes" id="UP000217005">
    <property type="component" value="Unassembled WGS sequence"/>
</dbReference>
<keyword evidence="1" id="KW-0812">Transmembrane</keyword>
<comment type="caution">
    <text evidence="2">The sequence shown here is derived from an EMBL/GenBank/DDBJ whole genome shotgun (WGS) entry which is preliminary data.</text>
</comment>
<evidence type="ECO:0000313" key="5">
    <source>
        <dbReference type="Proteomes" id="UP000217005"/>
    </source>
</evidence>
<proteinExistence type="predicted"/>
<reference evidence="2 5" key="1">
    <citation type="submission" date="2017-05" db="EMBL/GenBank/DDBJ databases">
        <title>Complete and WGS of Bordetella genogroups.</title>
        <authorList>
            <person name="Spilker T."/>
            <person name="LiPuma J."/>
        </authorList>
    </citation>
    <scope>NUCLEOTIDE SEQUENCE [LARGE SCALE GENOMIC DNA]</scope>
    <source>
        <strain evidence="2 5">AU17610</strain>
    </source>
</reference>
<dbReference type="RefSeq" id="WP_094828551.1">
    <property type="nucleotide sequence ID" value="NZ_NEVL01000005.1"/>
</dbReference>
<keyword evidence="4" id="KW-1185">Reference proteome</keyword>
<reference evidence="3 4" key="2">
    <citation type="submission" date="2017-05" db="EMBL/GenBank/DDBJ databases">
        <title>Complete and WGS of Bordetella genogroups.</title>
        <authorList>
            <person name="Spilker T."/>
            <person name="Lipuma J."/>
        </authorList>
    </citation>
    <scope>NUCLEOTIDE SEQUENCE [LARGE SCALE GENOMIC DNA]</scope>
    <source>
        <strain evidence="3 4">AU9795</strain>
    </source>
</reference>
<organism evidence="2 5">
    <name type="scientific">Bordetella genomosp. 1</name>
    <dbReference type="NCBI Taxonomy" id="1395607"/>
    <lineage>
        <taxon>Bacteria</taxon>
        <taxon>Pseudomonadati</taxon>
        <taxon>Pseudomonadota</taxon>
        <taxon>Betaproteobacteria</taxon>
        <taxon>Burkholderiales</taxon>
        <taxon>Alcaligenaceae</taxon>
        <taxon>Bordetella</taxon>
    </lineage>
</organism>
<feature type="transmembrane region" description="Helical" evidence="1">
    <location>
        <begin position="128"/>
        <end position="150"/>
    </location>
</feature>
<protein>
    <submittedName>
        <fullName evidence="2">Uncharacterized protein</fullName>
    </submittedName>
</protein>
<sequence length="167" mass="17816">MTAATPPLSQDEDDPGALNTPIVMLGLQLLCLRPVMDILYGNRLFDVLDDGSPPHMLRDAAIYLLAALCVLNILGGVLLFMARRPGTLKLMYIAIWGGGPIGGVALLTMMLAFDDLSASEVLQASTPGTLMASMLAATLWTVYLTLAGYAKVRYGVTPSFAARFAPR</sequence>
<keyword evidence="1" id="KW-1133">Transmembrane helix</keyword>
<gene>
    <name evidence="3" type="ORF">CAL27_07700</name>
    <name evidence="2" type="ORF">CEG14_22115</name>
</gene>
<dbReference type="Proteomes" id="UP000216354">
    <property type="component" value="Unassembled WGS sequence"/>
</dbReference>
<evidence type="ECO:0000313" key="3">
    <source>
        <dbReference type="EMBL" id="OZI64958.1"/>
    </source>
</evidence>
<dbReference type="EMBL" id="NEVL01000005">
    <property type="protein sequence ID" value="OZI29313.1"/>
    <property type="molecule type" value="Genomic_DNA"/>
</dbReference>
<dbReference type="OrthoDB" id="9897353at2"/>
<evidence type="ECO:0000256" key="1">
    <source>
        <dbReference type="SAM" id="Phobius"/>
    </source>
</evidence>
<dbReference type="AlphaFoldDB" id="A0A261RYF7"/>
<evidence type="ECO:0000313" key="4">
    <source>
        <dbReference type="Proteomes" id="UP000216354"/>
    </source>
</evidence>
<dbReference type="EMBL" id="NEVR01000002">
    <property type="protein sequence ID" value="OZI64958.1"/>
    <property type="molecule type" value="Genomic_DNA"/>
</dbReference>
<accession>A0A261RYF7</accession>
<feature type="transmembrane region" description="Helical" evidence="1">
    <location>
        <begin position="93"/>
        <end position="113"/>
    </location>
</feature>